<dbReference type="AlphaFoldDB" id="A0A1B9NWR3"/>
<dbReference type="InterPro" id="IPR018060">
    <property type="entry name" value="HTH_AraC"/>
</dbReference>
<dbReference type="OrthoDB" id="5949386at2"/>
<gene>
    <name evidence="6" type="ORF">A6E04_16665</name>
</gene>
<sequence length="254" mass="28895">MLIDDNTPFYVDDMPYPFVGIAAQVGRHDSGMHIHNRAQLLFAPHGCMSITLDGLHCVLPPTKVAWIPAGIEHCATMTNVVAYRSLYFDPLAIDNLPTELSIFSVTPLLKELIERMAFWDWDKPSEEQKNTLALCCEELFHAEKNKLTLPLPKDKRLALWLEKVKQGTLLPQPLNEMAKHIGASSKTISRLFIKETGMPYQAWRQQWRLLTAIEQLSEKKSVSVVAHALEFSSDSAFIHFFKQHTGETPTHYIK</sequence>
<organism evidence="6 7">
    <name type="scientific">Aliivibrio logei</name>
    <name type="common">Vibrio logei</name>
    <dbReference type="NCBI Taxonomy" id="688"/>
    <lineage>
        <taxon>Bacteria</taxon>
        <taxon>Pseudomonadati</taxon>
        <taxon>Pseudomonadota</taxon>
        <taxon>Gammaproteobacteria</taxon>
        <taxon>Vibrionales</taxon>
        <taxon>Vibrionaceae</taxon>
        <taxon>Aliivibrio</taxon>
    </lineage>
</organism>
<evidence type="ECO:0000256" key="3">
    <source>
        <dbReference type="ARBA" id="ARBA00023125"/>
    </source>
</evidence>
<reference evidence="6 7" key="1">
    <citation type="submission" date="2016-06" db="EMBL/GenBank/DDBJ databases">
        <authorList>
            <person name="Kjaerup R.B."/>
            <person name="Dalgaard T.S."/>
            <person name="Juul-Madsen H.R."/>
        </authorList>
    </citation>
    <scope>NUCLEOTIDE SEQUENCE [LARGE SCALE GENOMIC DNA]</scope>
    <source>
        <strain evidence="6 7">1S159</strain>
    </source>
</reference>
<evidence type="ECO:0000256" key="4">
    <source>
        <dbReference type="ARBA" id="ARBA00023163"/>
    </source>
</evidence>
<dbReference type="Proteomes" id="UP000093523">
    <property type="component" value="Unassembled WGS sequence"/>
</dbReference>
<proteinExistence type="predicted"/>
<evidence type="ECO:0000259" key="5">
    <source>
        <dbReference type="PROSITE" id="PS01124"/>
    </source>
</evidence>
<dbReference type="Pfam" id="PF02311">
    <property type="entry name" value="AraC_binding"/>
    <property type="match status" value="1"/>
</dbReference>
<evidence type="ECO:0000313" key="7">
    <source>
        <dbReference type="Proteomes" id="UP000093523"/>
    </source>
</evidence>
<dbReference type="SUPFAM" id="SSF46689">
    <property type="entry name" value="Homeodomain-like"/>
    <property type="match status" value="1"/>
</dbReference>
<dbReference type="FunFam" id="1.10.10.60:FF:000132">
    <property type="entry name" value="AraC family transcriptional regulator"/>
    <property type="match status" value="1"/>
</dbReference>
<dbReference type="GO" id="GO:0003700">
    <property type="term" value="F:DNA-binding transcription factor activity"/>
    <property type="evidence" value="ECO:0007669"/>
    <property type="project" value="InterPro"/>
</dbReference>
<dbReference type="RefSeq" id="WP_023604222.1">
    <property type="nucleotide sequence ID" value="NZ_CAWMPN010000015.1"/>
</dbReference>
<dbReference type="InterPro" id="IPR009057">
    <property type="entry name" value="Homeodomain-like_sf"/>
</dbReference>
<feature type="domain" description="HTH araC/xylS-type" evidence="5">
    <location>
        <begin position="155"/>
        <end position="254"/>
    </location>
</feature>
<keyword evidence="2" id="KW-0805">Transcription regulation</keyword>
<dbReference type="STRING" id="688.A6E04_16665"/>
<keyword evidence="3" id="KW-0238">DNA-binding</keyword>
<dbReference type="SMART" id="SM00342">
    <property type="entry name" value="HTH_ARAC"/>
    <property type="match status" value="1"/>
</dbReference>
<dbReference type="GO" id="GO:0043565">
    <property type="term" value="F:sequence-specific DNA binding"/>
    <property type="evidence" value="ECO:0007669"/>
    <property type="project" value="InterPro"/>
</dbReference>
<evidence type="ECO:0000256" key="1">
    <source>
        <dbReference type="ARBA" id="ARBA00022491"/>
    </source>
</evidence>
<accession>A0A1B9NWR3</accession>
<dbReference type="Pfam" id="PF12833">
    <property type="entry name" value="HTH_18"/>
    <property type="match status" value="1"/>
</dbReference>
<protein>
    <submittedName>
        <fullName evidence="6">AraC family transcriptional regulator</fullName>
    </submittedName>
</protein>
<dbReference type="InterPro" id="IPR011051">
    <property type="entry name" value="RmlC_Cupin_sf"/>
</dbReference>
<evidence type="ECO:0000313" key="6">
    <source>
        <dbReference type="EMBL" id="OCH19653.1"/>
    </source>
</evidence>
<name>A0A1B9NWR3_ALILO</name>
<dbReference type="EMBL" id="MAJU01000015">
    <property type="protein sequence ID" value="OCH19653.1"/>
    <property type="molecule type" value="Genomic_DNA"/>
</dbReference>
<dbReference type="PANTHER" id="PTHR11019">
    <property type="entry name" value="HTH-TYPE TRANSCRIPTIONAL REGULATOR NIMR"/>
    <property type="match status" value="1"/>
</dbReference>
<keyword evidence="1" id="KW-0678">Repressor</keyword>
<dbReference type="PANTHER" id="PTHR11019:SF159">
    <property type="entry name" value="TRANSCRIPTIONAL REGULATOR-RELATED"/>
    <property type="match status" value="1"/>
</dbReference>
<dbReference type="PROSITE" id="PS01124">
    <property type="entry name" value="HTH_ARAC_FAMILY_2"/>
    <property type="match status" value="1"/>
</dbReference>
<dbReference type="InterPro" id="IPR003313">
    <property type="entry name" value="AraC-bd"/>
</dbReference>
<keyword evidence="4" id="KW-0804">Transcription</keyword>
<evidence type="ECO:0000256" key="2">
    <source>
        <dbReference type="ARBA" id="ARBA00023015"/>
    </source>
</evidence>
<dbReference type="Gene3D" id="1.10.10.60">
    <property type="entry name" value="Homeodomain-like"/>
    <property type="match status" value="2"/>
</dbReference>
<dbReference type="SUPFAM" id="SSF51182">
    <property type="entry name" value="RmlC-like cupins"/>
    <property type="match status" value="1"/>
</dbReference>
<comment type="caution">
    <text evidence="6">The sequence shown here is derived from an EMBL/GenBank/DDBJ whole genome shotgun (WGS) entry which is preliminary data.</text>
</comment>
<dbReference type="CDD" id="cd06124">
    <property type="entry name" value="cupin_NimR-like_N"/>
    <property type="match status" value="1"/>
</dbReference>